<accession>A0A183CT50</accession>
<organism evidence="1 2">
    <name type="scientific">Globodera pallida</name>
    <name type="common">Potato cyst nematode worm</name>
    <name type="synonym">Heterodera pallida</name>
    <dbReference type="NCBI Taxonomy" id="36090"/>
    <lineage>
        <taxon>Eukaryota</taxon>
        <taxon>Metazoa</taxon>
        <taxon>Ecdysozoa</taxon>
        <taxon>Nematoda</taxon>
        <taxon>Chromadorea</taxon>
        <taxon>Rhabditida</taxon>
        <taxon>Tylenchina</taxon>
        <taxon>Tylenchomorpha</taxon>
        <taxon>Tylenchoidea</taxon>
        <taxon>Heteroderidae</taxon>
        <taxon>Heteroderinae</taxon>
        <taxon>Globodera</taxon>
    </lineage>
</organism>
<reference evidence="1" key="1">
    <citation type="submission" date="2014-05" db="EMBL/GenBank/DDBJ databases">
        <title>The genome and life-stage specific transcriptomes of Globodera pallida elucidate key aspects of plant parasitism by a cyst nematode.</title>
        <authorList>
            <person name="Cotton J.A."/>
            <person name="Lilley C.J."/>
            <person name="Jones L.M."/>
            <person name="Kikuchi T."/>
            <person name="Reid A.J."/>
            <person name="Thorpe P."/>
            <person name="Tsai I.J."/>
            <person name="Beasley H."/>
            <person name="Blok V."/>
            <person name="Cock P.J.A."/>
            <person name="Van den Akker S.E."/>
            <person name="Holroyd N."/>
            <person name="Hunt M."/>
            <person name="Mantelin S."/>
            <person name="Naghra H."/>
            <person name="Pain A."/>
            <person name="Palomares-Rius J.E."/>
            <person name="Zarowiecki M."/>
            <person name="Berriman M."/>
            <person name="Jones J.T."/>
            <person name="Urwin P.E."/>
        </authorList>
    </citation>
    <scope>NUCLEOTIDE SEQUENCE [LARGE SCALE GENOMIC DNA]</scope>
    <source>
        <strain evidence="1">Lindley</strain>
    </source>
</reference>
<evidence type="ECO:0000313" key="2">
    <source>
        <dbReference type="WBParaSite" id="GPLIN_001605800"/>
    </source>
</evidence>
<dbReference type="Proteomes" id="UP000050741">
    <property type="component" value="Unassembled WGS sequence"/>
</dbReference>
<protein>
    <submittedName>
        <fullName evidence="2">AGC-kinase C-terminal domain-containing protein</fullName>
    </submittedName>
</protein>
<reference evidence="2" key="2">
    <citation type="submission" date="2016-06" db="UniProtKB">
        <authorList>
            <consortium name="WormBaseParasite"/>
        </authorList>
    </citation>
    <scope>IDENTIFICATION</scope>
</reference>
<proteinExistence type="predicted"/>
<keyword evidence="1" id="KW-1185">Reference proteome</keyword>
<name>A0A183CT50_GLOPA</name>
<evidence type="ECO:0000313" key="1">
    <source>
        <dbReference type="Proteomes" id="UP000050741"/>
    </source>
</evidence>
<sequence length="55" mass="6160">LNADIRGHYHKVGKRTTTATTASASCYPNPLHEMPRGHFSHDTAPNSVEYFEMDV</sequence>
<dbReference type="AlphaFoldDB" id="A0A183CT50"/>
<dbReference type="WBParaSite" id="GPLIN_001605800">
    <property type="protein sequence ID" value="GPLIN_001605800"/>
    <property type="gene ID" value="GPLIN_001605800"/>
</dbReference>